<dbReference type="SUPFAM" id="SSF52540">
    <property type="entry name" value="P-loop containing nucleoside triphosphate hydrolases"/>
    <property type="match status" value="1"/>
</dbReference>
<organism evidence="3 5">
    <name type="scientific">Sporomusa malonica</name>
    <dbReference type="NCBI Taxonomy" id="112901"/>
    <lineage>
        <taxon>Bacteria</taxon>
        <taxon>Bacillati</taxon>
        <taxon>Bacillota</taxon>
        <taxon>Negativicutes</taxon>
        <taxon>Selenomonadales</taxon>
        <taxon>Sporomusaceae</taxon>
        <taxon>Sporomusa</taxon>
    </lineage>
</organism>
<dbReference type="PANTHER" id="PTHR42781">
    <property type="entry name" value="SPERMIDINE/PUTRESCINE IMPORT ATP-BINDING PROTEIN POTA"/>
    <property type="match status" value="1"/>
</dbReference>
<sequence>MFLDLKNVSFKYKGTDKYVLKDLNISVEKGEIVSIVGLSGSGKSTVLRLIAGLEVPASGSITINNRVVADKNSFVPPEKRKIGMVFQDYALFPHFTVHSNIAFGISNIPKKDRDERVNRLLSLINMNEYKDRYPYQLSGGQQQRVAVARA</sequence>
<dbReference type="InterPro" id="IPR027417">
    <property type="entry name" value="P-loop_NTPase"/>
</dbReference>
<name>A0A1W1Z550_9FIRM</name>
<accession>A0A1W1Z550</accession>
<keyword evidence="3" id="KW-0067">ATP-binding</keyword>
<evidence type="ECO:0000313" key="3">
    <source>
        <dbReference type="EMBL" id="SMC43565.1"/>
    </source>
</evidence>
<dbReference type="GO" id="GO:0016887">
    <property type="term" value="F:ATP hydrolysis activity"/>
    <property type="evidence" value="ECO:0007669"/>
    <property type="project" value="InterPro"/>
</dbReference>
<feature type="domain" description="ABC transporter" evidence="2">
    <location>
        <begin position="3"/>
        <end position="150"/>
    </location>
</feature>
<evidence type="ECO:0000259" key="2">
    <source>
        <dbReference type="PROSITE" id="PS50893"/>
    </source>
</evidence>
<dbReference type="EMBL" id="FWXI01000003">
    <property type="protein sequence ID" value="SMC43565.1"/>
    <property type="molecule type" value="Genomic_DNA"/>
</dbReference>
<dbReference type="Proteomes" id="UP000192738">
    <property type="component" value="Unassembled WGS sequence"/>
</dbReference>
<dbReference type="PROSITE" id="PS50893">
    <property type="entry name" value="ABC_TRANSPORTER_2"/>
    <property type="match status" value="1"/>
</dbReference>
<evidence type="ECO:0000313" key="4">
    <source>
        <dbReference type="EMBL" id="SMC74145.1"/>
    </source>
</evidence>
<dbReference type="STRING" id="112901.SAMN04488500_1031"/>
<gene>
    <name evidence="3" type="ORF">SAMN04488500_1031</name>
    <name evidence="4" type="ORF">SAMN04488500_1081</name>
</gene>
<evidence type="ECO:0000256" key="1">
    <source>
        <dbReference type="ARBA" id="ARBA00022448"/>
    </source>
</evidence>
<dbReference type="AlphaFoldDB" id="A0A1W1Z550"/>
<dbReference type="Gene3D" id="3.40.50.300">
    <property type="entry name" value="P-loop containing nucleotide triphosphate hydrolases"/>
    <property type="match status" value="1"/>
</dbReference>
<protein>
    <submittedName>
        <fullName evidence="3">Iron(III) transport system ATP-binding protein</fullName>
    </submittedName>
</protein>
<dbReference type="OrthoDB" id="9802264at2"/>
<proteinExistence type="predicted"/>
<evidence type="ECO:0000313" key="5">
    <source>
        <dbReference type="Proteomes" id="UP000192738"/>
    </source>
</evidence>
<dbReference type="GO" id="GO:0005524">
    <property type="term" value="F:ATP binding"/>
    <property type="evidence" value="ECO:0007669"/>
    <property type="project" value="UniProtKB-KW"/>
</dbReference>
<keyword evidence="3" id="KW-0547">Nucleotide-binding</keyword>
<feature type="non-terminal residue" evidence="3">
    <location>
        <position position="150"/>
    </location>
</feature>
<keyword evidence="1" id="KW-0813">Transport</keyword>
<dbReference type="EMBL" id="FWXI01000008">
    <property type="protein sequence ID" value="SMC74145.1"/>
    <property type="molecule type" value="Genomic_DNA"/>
</dbReference>
<dbReference type="InterPro" id="IPR050093">
    <property type="entry name" value="ABC_SmlMolc_Importer"/>
</dbReference>
<dbReference type="PANTHER" id="PTHR42781:SF4">
    <property type="entry name" value="SPERMIDINE_PUTRESCINE IMPORT ATP-BINDING PROTEIN POTA"/>
    <property type="match status" value="1"/>
</dbReference>
<dbReference type="InterPro" id="IPR003439">
    <property type="entry name" value="ABC_transporter-like_ATP-bd"/>
</dbReference>
<dbReference type="Pfam" id="PF00005">
    <property type="entry name" value="ABC_tran"/>
    <property type="match status" value="1"/>
</dbReference>
<keyword evidence="5" id="KW-1185">Reference proteome</keyword>
<reference evidence="3 5" key="1">
    <citation type="submission" date="2017-04" db="EMBL/GenBank/DDBJ databases">
        <authorList>
            <person name="Afonso C.L."/>
            <person name="Miller P.J."/>
            <person name="Scott M.A."/>
            <person name="Spackman E."/>
            <person name="Goraichik I."/>
            <person name="Dimitrov K.M."/>
            <person name="Suarez D.L."/>
            <person name="Swayne D.E."/>
        </authorList>
    </citation>
    <scope>NUCLEOTIDE SEQUENCE [LARGE SCALE GENOMIC DNA]</scope>
    <source>
        <strain evidence="3 5">DSM 5090</strain>
    </source>
</reference>